<dbReference type="HOGENOM" id="CLU_037860_0_1_1"/>
<evidence type="ECO:0000256" key="6">
    <source>
        <dbReference type="SAM" id="Coils"/>
    </source>
</evidence>
<dbReference type="InterPro" id="IPR006751">
    <property type="entry name" value="TAFII55_prot_cons_reg"/>
</dbReference>
<dbReference type="InterPro" id="IPR037817">
    <property type="entry name" value="TAF7"/>
</dbReference>
<evidence type="ECO:0000313" key="10">
    <source>
        <dbReference type="Proteomes" id="UP000002282"/>
    </source>
</evidence>
<evidence type="ECO:0000256" key="4">
    <source>
        <dbReference type="ARBA" id="ARBA00023163"/>
    </source>
</evidence>
<dbReference type="AlphaFoldDB" id="B4PRD4"/>
<dbReference type="eggNOG" id="KOG4011">
    <property type="taxonomic scope" value="Eukaryota"/>
</dbReference>
<reference evidence="9 10" key="2">
    <citation type="journal article" date="2007" name="PLoS Biol.">
        <title>Principles of genome evolution in the Drosophila melanogaster species group.</title>
        <authorList>
            <person name="Ranz J.M."/>
            <person name="Maurin D."/>
            <person name="Chan Y.S."/>
            <person name="von Grotthuss M."/>
            <person name="Hillier L.W."/>
            <person name="Roote J."/>
            <person name="Ashburner M."/>
            <person name="Bergman C.M."/>
        </authorList>
    </citation>
    <scope>NUCLEOTIDE SEQUENCE [LARGE SCALE GENOMIC DNA]</scope>
    <source>
        <strain evidence="10">Tai18E2 / Tucson 14021-0261.01</strain>
    </source>
</reference>
<keyword evidence="5" id="KW-0539">Nucleus</keyword>
<sequence>MFKFIMRIQCDRLKVFVAIGAITVNWNLISNKHLVSSKGLQFFSKNRIEMFEKKSDKVKQAEHKPREDGVELESQFIMRVPKEVADTVHEAINAGTIKERLTIQLDQDLRYGEVRIDDQLLYTKLVDLPTVVESYKTIDNKSFYKSADICQILICKEEPEDETEKESPNKNKKKDPNKVDKKYLFPHGITPPCKNVRKRRFRKTLKKKNVEAPEIEKEVKHLLRIDNEAVRVDYEIINEEDKPMDDLEQSDIKPYNDADDDLQDETTMHASEKTIMEMSNQRDINVESDDDEASNFPSHRGPNMGVAVHDIFGEEVSTTDDEDEPVRGNNTMQRREMEESSRLSADDSRMSDFFGASGSNTGASGVKMDQSEFSKSMFGHEASSPKLSAAGSSSNLAAPSGFYDSQMLAKREEFENMEFIDEPQPQYTQQQVQQKINQLTRQISELKAQQVQKSTEIASIQNATLKQRMQETLDNLYTQVIERELELKDFENMLES</sequence>
<proteinExistence type="inferred from homology"/>
<dbReference type="CDD" id="cd08047">
    <property type="entry name" value="TAF7"/>
    <property type="match status" value="1"/>
</dbReference>
<evidence type="ECO:0000259" key="8">
    <source>
        <dbReference type="SMART" id="SM01370"/>
    </source>
</evidence>
<dbReference type="SMART" id="SM01370">
    <property type="entry name" value="TAFII55_N"/>
    <property type="match status" value="1"/>
</dbReference>
<dbReference type="GO" id="GO:0051123">
    <property type="term" value="P:RNA polymerase II preinitiation complex assembly"/>
    <property type="evidence" value="ECO:0007669"/>
    <property type="project" value="TreeGrafter"/>
</dbReference>
<name>B4PRD4_DROYA</name>
<comment type="subcellular location">
    <subcellularLocation>
        <location evidence="1">Nucleus</location>
    </subcellularLocation>
</comment>
<feature type="region of interest" description="Disordered" evidence="7">
    <location>
        <begin position="315"/>
        <end position="399"/>
    </location>
</feature>
<feature type="region of interest" description="Disordered" evidence="7">
    <location>
        <begin position="159"/>
        <end position="190"/>
    </location>
</feature>
<keyword evidence="4" id="KW-0804">Transcription</keyword>
<evidence type="ECO:0000256" key="5">
    <source>
        <dbReference type="ARBA" id="ARBA00023242"/>
    </source>
</evidence>
<dbReference type="KEGG" id="dya:Dyak_GE24953"/>
<dbReference type="PANTHER" id="PTHR12228">
    <property type="entry name" value="TRANSCRIPTION INITIATION FACTOR TFIID 55 KD SUBUNIT-RELATED"/>
    <property type="match status" value="1"/>
</dbReference>
<dbReference type="GO" id="GO:0016251">
    <property type="term" value="F:RNA polymerase II general transcription initiation factor activity"/>
    <property type="evidence" value="ECO:0007669"/>
    <property type="project" value="TreeGrafter"/>
</dbReference>
<dbReference type="OrthoDB" id="153872at2759"/>
<protein>
    <recommendedName>
        <fullName evidence="8">TAFII55 protein conserved region domain-containing protein</fullName>
    </recommendedName>
</protein>
<accession>B4PRD4</accession>
<feature type="domain" description="TAFII55 protein conserved region" evidence="8">
    <location>
        <begin position="72"/>
        <end position="231"/>
    </location>
</feature>
<evidence type="ECO:0000256" key="2">
    <source>
        <dbReference type="ARBA" id="ARBA00009368"/>
    </source>
</evidence>
<evidence type="ECO:0000256" key="7">
    <source>
        <dbReference type="SAM" id="MobiDB-lite"/>
    </source>
</evidence>
<keyword evidence="3" id="KW-0805">Transcription regulation</keyword>
<dbReference type="GO" id="GO:0005669">
    <property type="term" value="C:transcription factor TFIID complex"/>
    <property type="evidence" value="ECO:0007669"/>
    <property type="project" value="InterPro"/>
</dbReference>
<organism evidence="9 10">
    <name type="scientific">Drosophila yakuba</name>
    <name type="common">Fruit fly</name>
    <dbReference type="NCBI Taxonomy" id="7245"/>
    <lineage>
        <taxon>Eukaryota</taxon>
        <taxon>Metazoa</taxon>
        <taxon>Ecdysozoa</taxon>
        <taxon>Arthropoda</taxon>
        <taxon>Hexapoda</taxon>
        <taxon>Insecta</taxon>
        <taxon>Pterygota</taxon>
        <taxon>Neoptera</taxon>
        <taxon>Endopterygota</taxon>
        <taxon>Diptera</taxon>
        <taxon>Brachycera</taxon>
        <taxon>Muscomorpha</taxon>
        <taxon>Ephydroidea</taxon>
        <taxon>Drosophilidae</taxon>
        <taxon>Drosophila</taxon>
        <taxon>Sophophora</taxon>
    </lineage>
</organism>
<dbReference type="EMBL" id="CM000160">
    <property type="protein sequence ID" value="EDW96322.2"/>
    <property type="molecule type" value="Genomic_DNA"/>
</dbReference>
<comment type="similarity">
    <text evidence="2">Belongs to the TAF7 family.</text>
</comment>
<feature type="compositionally biased region" description="Basic and acidic residues" evidence="7">
    <location>
        <begin position="165"/>
        <end position="183"/>
    </location>
</feature>
<feature type="compositionally biased region" description="Low complexity" evidence="7">
    <location>
        <begin position="382"/>
        <end position="399"/>
    </location>
</feature>
<dbReference type="Pfam" id="PF04658">
    <property type="entry name" value="TAFII55_N"/>
    <property type="match status" value="1"/>
</dbReference>
<reference evidence="9 10" key="1">
    <citation type="journal article" date="2007" name="Nature">
        <title>Evolution of genes and genomes on the Drosophila phylogeny.</title>
        <authorList>
            <consortium name="Drosophila 12 Genomes Consortium"/>
            <person name="Clark A.G."/>
            <person name="Eisen M.B."/>
            <person name="Smith D.R."/>
            <person name="Bergman C.M."/>
            <person name="Oliver B."/>
            <person name="Markow T.A."/>
            <person name="Kaufman T.C."/>
            <person name="Kellis M."/>
            <person name="Gelbart W."/>
            <person name="Iyer V.N."/>
            <person name="Pollard D.A."/>
            <person name="Sackton T.B."/>
            <person name="Larracuente A.M."/>
            <person name="Singh N.D."/>
            <person name="Abad J.P."/>
            <person name="Abt D.N."/>
            <person name="Adryan B."/>
            <person name="Aguade M."/>
            <person name="Akashi H."/>
            <person name="Anderson W.W."/>
            <person name="Aquadro C.F."/>
            <person name="Ardell D.H."/>
            <person name="Arguello R."/>
            <person name="Artieri C.G."/>
            <person name="Barbash D.A."/>
            <person name="Barker D."/>
            <person name="Barsanti P."/>
            <person name="Batterham P."/>
            <person name="Batzoglou S."/>
            <person name="Begun D."/>
            <person name="Bhutkar A."/>
            <person name="Blanco E."/>
            <person name="Bosak S.A."/>
            <person name="Bradley R.K."/>
            <person name="Brand A.D."/>
            <person name="Brent M.R."/>
            <person name="Brooks A.N."/>
            <person name="Brown R.H."/>
            <person name="Butlin R.K."/>
            <person name="Caggese C."/>
            <person name="Calvi B.R."/>
            <person name="Bernardo de Carvalho A."/>
            <person name="Caspi A."/>
            <person name="Castrezana S."/>
            <person name="Celniker S.E."/>
            <person name="Chang J.L."/>
            <person name="Chapple C."/>
            <person name="Chatterji S."/>
            <person name="Chinwalla A."/>
            <person name="Civetta A."/>
            <person name="Clifton S.W."/>
            <person name="Comeron J.M."/>
            <person name="Costello J.C."/>
            <person name="Coyne J.A."/>
            <person name="Daub J."/>
            <person name="David R.G."/>
            <person name="Delcher A.L."/>
            <person name="Delehaunty K."/>
            <person name="Do C.B."/>
            <person name="Ebling H."/>
            <person name="Edwards K."/>
            <person name="Eickbush T."/>
            <person name="Evans J.D."/>
            <person name="Filipski A."/>
            <person name="Findeiss S."/>
            <person name="Freyhult E."/>
            <person name="Fulton L."/>
            <person name="Fulton R."/>
            <person name="Garcia A.C."/>
            <person name="Gardiner A."/>
            <person name="Garfield D.A."/>
            <person name="Garvin B.E."/>
            <person name="Gibson G."/>
            <person name="Gilbert D."/>
            <person name="Gnerre S."/>
            <person name="Godfrey J."/>
            <person name="Good R."/>
            <person name="Gotea V."/>
            <person name="Gravely B."/>
            <person name="Greenberg A.J."/>
            <person name="Griffiths-Jones S."/>
            <person name="Gross S."/>
            <person name="Guigo R."/>
            <person name="Gustafson E.A."/>
            <person name="Haerty W."/>
            <person name="Hahn M.W."/>
            <person name="Halligan D.L."/>
            <person name="Halpern A.L."/>
            <person name="Halter G.M."/>
            <person name="Han M.V."/>
            <person name="Heger A."/>
            <person name="Hillier L."/>
            <person name="Hinrichs A.S."/>
            <person name="Holmes I."/>
            <person name="Hoskins R.A."/>
            <person name="Hubisz M.J."/>
            <person name="Hultmark D."/>
            <person name="Huntley M.A."/>
            <person name="Jaffe D.B."/>
            <person name="Jagadeeshan S."/>
            <person name="Jeck W.R."/>
            <person name="Johnson J."/>
            <person name="Jones C.D."/>
            <person name="Jordan W.C."/>
            <person name="Karpen G.H."/>
            <person name="Kataoka E."/>
            <person name="Keightley P.D."/>
            <person name="Kheradpour P."/>
            <person name="Kirkness E.F."/>
            <person name="Koerich L.B."/>
            <person name="Kristiansen K."/>
            <person name="Kudrna D."/>
            <person name="Kulathinal R.J."/>
            <person name="Kumar S."/>
            <person name="Kwok R."/>
            <person name="Lander E."/>
            <person name="Langley C.H."/>
            <person name="Lapoint R."/>
            <person name="Lazzaro B.P."/>
            <person name="Lee S.J."/>
            <person name="Levesque L."/>
            <person name="Li R."/>
            <person name="Lin C.F."/>
            <person name="Lin M.F."/>
            <person name="Lindblad-Toh K."/>
            <person name="Llopart A."/>
            <person name="Long M."/>
            <person name="Low L."/>
            <person name="Lozovsky E."/>
            <person name="Lu J."/>
            <person name="Luo M."/>
            <person name="Machado C.A."/>
            <person name="Makalowski W."/>
            <person name="Marzo M."/>
            <person name="Matsuda M."/>
            <person name="Matzkin L."/>
            <person name="McAllister B."/>
            <person name="McBride C.S."/>
            <person name="McKernan B."/>
            <person name="McKernan K."/>
            <person name="Mendez-Lago M."/>
            <person name="Minx P."/>
            <person name="Mollenhauer M.U."/>
            <person name="Montooth K."/>
            <person name="Mount S.M."/>
            <person name="Mu X."/>
            <person name="Myers E."/>
            <person name="Negre B."/>
            <person name="Newfeld S."/>
            <person name="Nielsen R."/>
            <person name="Noor M.A."/>
            <person name="O'Grady P."/>
            <person name="Pachter L."/>
            <person name="Papaceit M."/>
            <person name="Parisi M.J."/>
            <person name="Parisi M."/>
            <person name="Parts L."/>
            <person name="Pedersen J.S."/>
            <person name="Pesole G."/>
            <person name="Phillippy A.M."/>
            <person name="Ponting C.P."/>
            <person name="Pop M."/>
            <person name="Porcelli D."/>
            <person name="Powell J.R."/>
            <person name="Prohaska S."/>
            <person name="Pruitt K."/>
            <person name="Puig M."/>
            <person name="Quesneville H."/>
            <person name="Ram K.R."/>
            <person name="Rand D."/>
            <person name="Rasmussen M.D."/>
            <person name="Reed L.K."/>
            <person name="Reenan R."/>
            <person name="Reily A."/>
            <person name="Remington K.A."/>
            <person name="Rieger T.T."/>
            <person name="Ritchie M.G."/>
            <person name="Robin C."/>
            <person name="Rogers Y.H."/>
            <person name="Rohde C."/>
            <person name="Rozas J."/>
            <person name="Rubenfield M.J."/>
            <person name="Ruiz A."/>
            <person name="Russo S."/>
            <person name="Salzberg S.L."/>
            <person name="Sanchez-Gracia A."/>
            <person name="Saranga D.J."/>
            <person name="Sato H."/>
            <person name="Schaeffer S.W."/>
            <person name="Schatz M.C."/>
            <person name="Schlenke T."/>
            <person name="Schwartz R."/>
            <person name="Segarra C."/>
            <person name="Singh R.S."/>
            <person name="Sirot L."/>
            <person name="Sirota M."/>
            <person name="Sisneros N.B."/>
            <person name="Smith C.D."/>
            <person name="Smith T.F."/>
            <person name="Spieth J."/>
            <person name="Stage D.E."/>
            <person name="Stark A."/>
            <person name="Stephan W."/>
            <person name="Strausberg R.L."/>
            <person name="Strempel S."/>
            <person name="Sturgill D."/>
            <person name="Sutton G."/>
            <person name="Sutton G.G."/>
            <person name="Tao W."/>
            <person name="Teichmann S."/>
            <person name="Tobari Y.N."/>
            <person name="Tomimura Y."/>
            <person name="Tsolas J.M."/>
            <person name="Valente V.L."/>
            <person name="Venter E."/>
            <person name="Venter J.C."/>
            <person name="Vicario S."/>
            <person name="Vieira F.G."/>
            <person name="Vilella A.J."/>
            <person name="Villasante A."/>
            <person name="Walenz B."/>
            <person name="Wang J."/>
            <person name="Wasserman M."/>
            <person name="Watts T."/>
            <person name="Wilson D."/>
            <person name="Wilson R.K."/>
            <person name="Wing R.A."/>
            <person name="Wolfner M.F."/>
            <person name="Wong A."/>
            <person name="Wong G.K."/>
            <person name="Wu C.I."/>
            <person name="Wu G."/>
            <person name="Yamamoto D."/>
            <person name="Yang H.P."/>
            <person name="Yang S.P."/>
            <person name="Yorke J.A."/>
            <person name="Yoshida K."/>
            <person name="Zdobnov E."/>
            <person name="Zhang P."/>
            <person name="Zhang Y."/>
            <person name="Zimin A.V."/>
            <person name="Baldwin J."/>
            <person name="Abdouelleil A."/>
            <person name="Abdulkadir J."/>
            <person name="Abebe A."/>
            <person name="Abera B."/>
            <person name="Abreu J."/>
            <person name="Acer S.C."/>
            <person name="Aftuck L."/>
            <person name="Alexander A."/>
            <person name="An P."/>
            <person name="Anderson E."/>
            <person name="Anderson S."/>
            <person name="Arachi H."/>
            <person name="Azer M."/>
            <person name="Bachantsang P."/>
            <person name="Barry A."/>
            <person name="Bayul T."/>
            <person name="Berlin A."/>
            <person name="Bessette D."/>
            <person name="Bloom T."/>
            <person name="Blye J."/>
            <person name="Boguslavskiy L."/>
            <person name="Bonnet C."/>
            <person name="Boukhgalter B."/>
            <person name="Bourzgui I."/>
            <person name="Brown A."/>
            <person name="Cahill P."/>
            <person name="Channer S."/>
            <person name="Cheshatsang Y."/>
            <person name="Chuda L."/>
            <person name="Citroen M."/>
            <person name="Collymore A."/>
            <person name="Cooke P."/>
            <person name="Costello M."/>
            <person name="D'Aco K."/>
            <person name="Daza R."/>
            <person name="De Haan G."/>
            <person name="DeGray S."/>
            <person name="DeMaso C."/>
            <person name="Dhargay N."/>
            <person name="Dooley K."/>
            <person name="Dooley E."/>
            <person name="Doricent M."/>
            <person name="Dorje P."/>
            <person name="Dorjee K."/>
            <person name="Dupes A."/>
            <person name="Elong R."/>
            <person name="Falk J."/>
            <person name="Farina A."/>
            <person name="Faro S."/>
            <person name="Ferguson D."/>
            <person name="Fisher S."/>
            <person name="Foley C.D."/>
            <person name="Franke A."/>
            <person name="Friedrich D."/>
            <person name="Gadbois L."/>
            <person name="Gearin G."/>
            <person name="Gearin C.R."/>
            <person name="Giannoukos G."/>
            <person name="Goode T."/>
            <person name="Graham J."/>
            <person name="Grandbois E."/>
            <person name="Grewal S."/>
            <person name="Gyaltsen K."/>
            <person name="Hafez N."/>
            <person name="Hagos B."/>
            <person name="Hall J."/>
            <person name="Henson C."/>
            <person name="Hollinger A."/>
            <person name="Honan T."/>
            <person name="Huard M.D."/>
            <person name="Hughes L."/>
            <person name="Hurhula B."/>
            <person name="Husby M.E."/>
            <person name="Kamat A."/>
            <person name="Kanga B."/>
            <person name="Kashin S."/>
            <person name="Khazanovich D."/>
            <person name="Kisner P."/>
            <person name="Lance K."/>
            <person name="Lara M."/>
            <person name="Lee W."/>
            <person name="Lennon N."/>
            <person name="Letendre F."/>
            <person name="LeVine R."/>
            <person name="Lipovsky A."/>
            <person name="Liu X."/>
            <person name="Liu J."/>
            <person name="Liu S."/>
            <person name="Lokyitsang T."/>
            <person name="Lokyitsang Y."/>
            <person name="Lubonja R."/>
            <person name="Lui A."/>
            <person name="MacDonald P."/>
            <person name="Magnisalis V."/>
            <person name="Maru K."/>
            <person name="Matthews C."/>
            <person name="McCusker W."/>
            <person name="McDonough S."/>
            <person name="Mehta T."/>
            <person name="Meldrim J."/>
            <person name="Meneus L."/>
            <person name="Mihai O."/>
            <person name="Mihalev A."/>
            <person name="Mihova T."/>
            <person name="Mittelman R."/>
            <person name="Mlenga V."/>
            <person name="Montmayeur A."/>
            <person name="Mulrain L."/>
            <person name="Navidi A."/>
            <person name="Naylor J."/>
            <person name="Negash T."/>
            <person name="Nguyen T."/>
            <person name="Nguyen N."/>
            <person name="Nicol R."/>
            <person name="Norbu C."/>
            <person name="Norbu N."/>
            <person name="Novod N."/>
            <person name="O'Neill B."/>
            <person name="Osman S."/>
            <person name="Markiewicz E."/>
            <person name="Oyono O.L."/>
            <person name="Patti C."/>
            <person name="Phunkhang P."/>
            <person name="Pierre F."/>
            <person name="Priest M."/>
            <person name="Raghuraman S."/>
            <person name="Rege F."/>
            <person name="Reyes R."/>
            <person name="Rise C."/>
            <person name="Rogov P."/>
            <person name="Ross K."/>
            <person name="Ryan E."/>
            <person name="Settipalli S."/>
            <person name="Shea T."/>
            <person name="Sherpa N."/>
            <person name="Shi L."/>
            <person name="Shih D."/>
            <person name="Sparrow T."/>
            <person name="Spaulding J."/>
            <person name="Stalker J."/>
            <person name="Stange-Thomann N."/>
            <person name="Stavropoulos S."/>
            <person name="Stone C."/>
            <person name="Strader C."/>
            <person name="Tesfaye S."/>
            <person name="Thomson T."/>
            <person name="Thoulutsang Y."/>
            <person name="Thoulutsang D."/>
            <person name="Topham K."/>
            <person name="Topping I."/>
            <person name="Tsamla T."/>
            <person name="Vassiliev H."/>
            <person name="Vo A."/>
            <person name="Wangchuk T."/>
            <person name="Wangdi T."/>
            <person name="Weiand M."/>
            <person name="Wilkinson J."/>
            <person name="Wilson A."/>
            <person name="Yadav S."/>
            <person name="Young G."/>
            <person name="Yu Q."/>
            <person name="Zembek L."/>
            <person name="Zhong D."/>
            <person name="Zimmer A."/>
            <person name="Zwirko Z."/>
            <person name="Jaffe D.B."/>
            <person name="Alvarez P."/>
            <person name="Brockman W."/>
            <person name="Butler J."/>
            <person name="Chin C."/>
            <person name="Gnerre S."/>
            <person name="Grabherr M."/>
            <person name="Kleber M."/>
            <person name="Mauceli E."/>
            <person name="MacCallum I."/>
        </authorList>
    </citation>
    <scope>NUCLEOTIDE SEQUENCE [LARGE SCALE GENOMIC DNA]</scope>
    <source>
        <strain evidence="10">Tai18E2 / Tucson 14021-0261.01</strain>
    </source>
</reference>
<feature type="compositionally biased region" description="Basic and acidic residues" evidence="7">
    <location>
        <begin position="333"/>
        <end position="350"/>
    </location>
</feature>
<keyword evidence="10" id="KW-1185">Reference proteome</keyword>
<evidence type="ECO:0000313" key="9">
    <source>
        <dbReference type="EMBL" id="EDW96322.2"/>
    </source>
</evidence>
<evidence type="ECO:0000256" key="1">
    <source>
        <dbReference type="ARBA" id="ARBA00004123"/>
    </source>
</evidence>
<feature type="coiled-coil region" evidence="6">
    <location>
        <begin position="429"/>
        <end position="456"/>
    </location>
</feature>
<dbReference type="Proteomes" id="UP000002282">
    <property type="component" value="Chromosome 3R"/>
</dbReference>
<evidence type="ECO:0000256" key="3">
    <source>
        <dbReference type="ARBA" id="ARBA00023015"/>
    </source>
</evidence>
<dbReference type="PANTHER" id="PTHR12228:SF0">
    <property type="entry name" value="TATA-BOX BINDING PROTEIN ASSOCIATED FACTOR 7"/>
    <property type="match status" value="1"/>
</dbReference>
<dbReference type="SMR" id="B4PRD4"/>
<keyword evidence="6" id="KW-0175">Coiled coil</keyword>
<gene>
    <name evidence="9" type="primary">Dyak\GE24953</name>
    <name evidence="9" type="synonym">dyak_GLEANR_8601</name>
    <name evidence="9" type="synonym">GE24953</name>
    <name evidence="9" type="ORF">Dyak_GE24953</name>
</gene>